<name>A0A9P9YZR5_9MUSC</name>
<evidence type="ECO:0000313" key="1">
    <source>
        <dbReference type="EMBL" id="KAI8045853.1"/>
    </source>
</evidence>
<evidence type="ECO:0000313" key="2">
    <source>
        <dbReference type="Proteomes" id="UP001059596"/>
    </source>
</evidence>
<proteinExistence type="predicted"/>
<keyword evidence="2" id="KW-1185">Reference proteome</keyword>
<dbReference type="Proteomes" id="UP001059596">
    <property type="component" value="Chromosome 3R"/>
</dbReference>
<reference evidence="1" key="1">
    <citation type="journal article" date="2023" name="Genome Biol. Evol.">
        <title>Long-read-based Genome Assembly of Drosophila gunungcola Reveals Fewer Chemosensory Genes in Flower-breeding Species.</title>
        <authorList>
            <person name="Negi A."/>
            <person name="Liao B.Y."/>
            <person name="Yeh S.D."/>
        </authorList>
    </citation>
    <scope>NUCLEOTIDE SEQUENCE</scope>
    <source>
        <strain evidence="1">Sukarami</strain>
    </source>
</reference>
<dbReference type="EMBL" id="JAMKOV010000001">
    <property type="protein sequence ID" value="KAI8045853.1"/>
    <property type="molecule type" value="Genomic_DNA"/>
</dbReference>
<organism evidence="1 2">
    <name type="scientific">Drosophila gunungcola</name>
    <name type="common">fruit fly</name>
    <dbReference type="NCBI Taxonomy" id="103775"/>
    <lineage>
        <taxon>Eukaryota</taxon>
        <taxon>Metazoa</taxon>
        <taxon>Ecdysozoa</taxon>
        <taxon>Arthropoda</taxon>
        <taxon>Hexapoda</taxon>
        <taxon>Insecta</taxon>
        <taxon>Pterygota</taxon>
        <taxon>Neoptera</taxon>
        <taxon>Endopterygota</taxon>
        <taxon>Diptera</taxon>
        <taxon>Brachycera</taxon>
        <taxon>Muscomorpha</taxon>
        <taxon>Ephydroidea</taxon>
        <taxon>Drosophilidae</taxon>
        <taxon>Drosophila</taxon>
        <taxon>Sophophora</taxon>
    </lineage>
</organism>
<comment type="caution">
    <text evidence="1">The sequence shown here is derived from an EMBL/GenBank/DDBJ whole genome shotgun (WGS) entry which is preliminary data.</text>
</comment>
<dbReference type="AlphaFoldDB" id="A0A9P9YZR5"/>
<protein>
    <submittedName>
        <fullName evidence="1">Uncharacterized protein</fullName>
    </submittedName>
</protein>
<accession>A0A9P9YZR5</accession>
<gene>
    <name evidence="1" type="ORF">M5D96_002042</name>
</gene>
<sequence>MEWPTAALLELLLQCQPRSQLLFGRPRARFELSVLYAHSLSTRRISNSLQMATDLAGDAMSILLWEEPFHCLDCVMQLNTQRCLRGCDS</sequence>